<dbReference type="KEGG" id="iod:EJO50_05815"/>
<dbReference type="CDD" id="cd00342">
    <property type="entry name" value="gram_neg_porins"/>
    <property type="match status" value="1"/>
</dbReference>
<dbReference type="EMBL" id="CP034433">
    <property type="protein sequence ID" value="AZN36036.1"/>
    <property type="molecule type" value="Genomic_DNA"/>
</dbReference>
<evidence type="ECO:0000256" key="11">
    <source>
        <dbReference type="SAM" id="SignalP"/>
    </source>
</evidence>
<evidence type="ECO:0000256" key="3">
    <source>
        <dbReference type="ARBA" id="ARBA00022448"/>
    </source>
</evidence>
<dbReference type="InterPro" id="IPR002299">
    <property type="entry name" value="Porin_Neis"/>
</dbReference>
<evidence type="ECO:0000256" key="2">
    <source>
        <dbReference type="ARBA" id="ARBA00011233"/>
    </source>
</evidence>
<dbReference type="Gene3D" id="2.40.160.10">
    <property type="entry name" value="Porin"/>
    <property type="match status" value="1"/>
</dbReference>
<accession>A0A3S8ZRC6</accession>
<keyword evidence="6 11" id="KW-0732">Signal</keyword>
<proteinExistence type="predicted"/>
<keyword evidence="7" id="KW-0406">Ion transport</keyword>
<feature type="chain" id="PRO_5019446586" evidence="11">
    <location>
        <begin position="23"/>
        <end position="345"/>
    </location>
</feature>
<protein>
    <submittedName>
        <fullName evidence="13">Porin</fullName>
    </submittedName>
</protein>
<feature type="domain" description="Porin" evidence="12">
    <location>
        <begin position="9"/>
        <end position="319"/>
    </location>
</feature>
<keyword evidence="14" id="KW-1185">Reference proteome</keyword>
<dbReference type="InterPro" id="IPR033900">
    <property type="entry name" value="Gram_neg_porin_domain"/>
</dbReference>
<evidence type="ECO:0000313" key="13">
    <source>
        <dbReference type="EMBL" id="AZN36036.1"/>
    </source>
</evidence>
<name>A0A3S8ZRC6_9NEIS</name>
<dbReference type="PANTHER" id="PTHR34501:SF9">
    <property type="entry name" value="MAJOR OUTER MEMBRANE PROTEIN P.IA"/>
    <property type="match status" value="1"/>
</dbReference>
<gene>
    <name evidence="13" type="ORF">EJO50_05815</name>
</gene>
<evidence type="ECO:0000256" key="4">
    <source>
        <dbReference type="ARBA" id="ARBA00022452"/>
    </source>
</evidence>
<evidence type="ECO:0000256" key="10">
    <source>
        <dbReference type="ARBA" id="ARBA00023237"/>
    </source>
</evidence>
<reference evidence="13 14" key="1">
    <citation type="submission" date="2018-12" db="EMBL/GenBank/DDBJ databases">
        <title>Complete genome sequence of Iodobacter sp. H11R3.</title>
        <authorList>
            <person name="Bae J.-W."/>
        </authorList>
    </citation>
    <scope>NUCLEOTIDE SEQUENCE [LARGE SCALE GENOMIC DNA]</scope>
    <source>
        <strain evidence="13 14">H11R3</strain>
    </source>
</reference>
<dbReference type="OrthoDB" id="5289162at2"/>
<dbReference type="InterPro" id="IPR050298">
    <property type="entry name" value="Gram-neg_bact_OMP"/>
</dbReference>
<dbReference type="SUPFAM" id="SSF56935">
    <property type="entry name" value="Porins"/>
    <property type="match status" value="1"/>
</dbReference>
<dbReference type="GO" id="GO:0009279">
    <property type="term" value="C:cell outer membrane"/>
    <property type="evidence" value="ECO:0007669"/>
    <property type="project" value="UniProtKB-SubCell"/>
</dbReference>
<evidence type="ECO:0000259" key="12">
    <source>
        <dbReference type="Pfam" id="PF13609"/>
    </source>
</evidence>
<feature type="signal peptide" evidence="11">
    <location>
        <begin position="1"/>
        <end position="22"/>
    </location>
</feature>
<dbReference type="AlphaFoldDB" id="A0A3S8ZRC6"/>
<keyword evidence="8" id="KW-0626">Porin</keyword>
<comment type="subunit">
    <text evidence="2">Homotrimer.</text>
</comment>
<sequence>MMVKKYLAVAIMGLCVVSYAQAEVTLYGIAQKSIDYGNSATGERKFSMQDIGSRVGFKGVDQLDNGSSLLWKLESGLSTFGSREAWIGYENKDAGTLRFGKSKGAYNLLVEGFDLFESNTTLANTIQDATYRSRHESAVYYATPANLGGFAANLNYVIDSGKFSGTAADVEDQKGYDASVSYTHSKFAVYAGTMSLKNVARSGFQELKEQKGSKVTSYIVGAKLFPIEGLQIGAAYQNTKQDLTTGGDYKRDSAILMAQYEVGKWVPRVGYVYQGEGKLSSAGGQNLAKAGHFQIGTDYNLSKSSLLYVEGAVIQNKDQNAFSTSISDGLATTPKVISTGMILLF</sequence>
<keyword evidence="9" id="KW-0472">Membrane</keyword>
<dbReference type="PANTHER" id="PTHR34501">
    <property type="entry name" value="PROTEIN YDDL-RELATED"/>
    <property type="match status" value="1"/>
</dbReference>
<comment type="subcellular location">
    <subcellularLocation>
        <location evidence="1">Cell outer membrane</location>
        <topology evidence="1">Multi-pass membrane protein</topology>
    </subcellularLocation>
</comment>
<keyword evidence="4" id="KW-1134">Transmembrane beta strand</keyword>
<evidence type="ECO:0000256" key="5">
    <source>
        <dbReference type="ARBA" id="ARBA00022692"/>
    </source>
</evidence>
<organism evidence="13 14">
    <name type="scientific">Iodobacter ciconiae</name>
    <dbReference type="NCBI Taxonomy" id="2496266"/>
    <lineage>
        <taxon>Bacteria</taxon>
        <taxon>Pseudomonadati</taxon>
        <taxon>Pseudomonadota</taxon>
        <taxon>Betaproteobacteria</taxon>
        <taxon>Neisseriales</taxon>
        <taxon>Chitinibacteraceae</taxon>
        <taxon>Iodobacter</taxon>
    </lineage>
</organism>
<keyword evidence="5" id="KW-0812">Transmembrane</keyword>
<keyword evidence="10" id="KW-0998">Cell outer membrane</keyword>
<evidence type="ECO:0000256" key="6">
    <source>
        <dbReference type="ARBA" id="ARBA00022729"/>
    </source>
</evidence>
<evidence type="ECO:0000256" key="1">
    <source>
        <dbReference type="ARBA" id="ARBA00004571"/>
    </source>
</evidence>
<dbReference type="PRINTS" id="PR00184">
    <property type="entry name" value="NEISSPPORIN"/>
</dbReference>
<dbReference type="GO" id="GO:0006811">
    <property type="term" value="P:monoatomic ion transport"/>
    <property type="evidence" value="ECO:0007669"/>
    <property type="project" value="UniProtKB-KW"/>
</dbReference>
<dbReference type="GO" id="GO:0046930">
    <property type="term" value="C:pore complex"/>
    <property type="evidence" value="ECO:0007669"/>
    <property type="project" value="UniProtKB-KW"/>
</dbReference>
<dbReference type="GO" id="GO:0015288">
    <property type="term" value="F:porin activity"/>
    <property type="evidence" value="ECO:0007669"/>
    <property type="project" value="UniProtKB-KW"/>
</dbReference>
<dbReference type="Pfam" id="PF13609">
    <property type="entry name" value="Porin_4"/>
    <property type="match status" value="1"/>
</dbReference>
<keyword evidence="3" id="KW-0813">Transport</keyword>
<evidence type="ECO:0000256" key="9">
    <source>
        <dbReference type="ARBA" id="ARBA00023136"/>
    </source>
</evidence>
<dbReference type="InterPro" id="IPR023614">
    <property type="entry name" value="Porin_dom_sf"/>
</dbReference>
<dbReference type="Proteomes" id="UP000282438">
    <property type="component" value="Chromosome"/>
</dbReference>
<evidence type="ECO:0000256" key="7">
    <source>
        <dbReference type="ARBA" id="ARBA00023065"/>
    </source>
</evidence>
<evidence type="ECO:0000256" key="8">
    <source>
        <dbReference type="ARBA" id="ARBA00023114"/>
    </source>
</evidence>
<evidence type="ECO:0000313" key="14">
    <source>
        <dbReference type="Proteomes" id="UP000282438"/>
    </source>
</evidence>
<dbReference type="RefSeq" id="WP_125972329.1">
    <property type="nucleotide sequence ID" value="NZ_CP034433.1"/>
</dbReference>